<reference evidence="1" key="1">
    <citation type="submission" date="2022-03" db="EMBL/GenBank/DDBJ databases">
        <authorList>
            <person name="Lindestad O."/>
        </authorList>
    </citation>
    <scope>NUCLEOTIDE SEQUENCE</scope>
</reference>
<comment type="caution">
    <text evidence="1">The sequence shown here is derived from an EMBL/GenBank/DDBJ whole genome shotgun (WGS) entry which is preliminary data.</text>
</comment>
<name>A0A8S4QQJ1_9NEOP</name>
<protein>
    <submittedName>
        <fullName evidence="1">Jg14454 protein</fullName>
    </submittedName>
</protein>
<accession>A0A8S4QQJ1</accession>
<evidence type="ECO:0000313" key="2">
    <source>
        <dbReference type="Proteomes" id="UP000838756"/>
    </source>
</evidence>
<gene>
    <name evidence="1" type="primary">jg14454</name>
    <name evidence="1" type="ORF">PAEG_LOCUS3490</name>
</gene>
<dbReference type="AlphaFoldDB" id="A0A8S4QQJ1"/>
<dbReference type="EMBL" id="CAKXAJ010011207">
    <property type="protein sequence ID" value="CAH2212395.1"/>
    <property type="molecule type" value="Genomic_DNA"/>
</dbReference>
<proteinExistence type="predicted"/>
<organism evidence="1 2">
    <name type="scientific">Pararge aegeria aegeria</name>
    <dbReference type="NCBI Taxonomy" id="348720"/>
    <lineage>
        <taxon>Eukaryota</taxon>
        <taxon>Metazoa</taxon>
        <taxon>Ecdysozoa</taxon>
        <taxon>Arthropoda</taxon>
        <taxon>Hexapoda</taxon>
        <taxon>Insecta</taxon>
        <taxon>Pterygota</taxon>
        <taxon>Neoptera</taxon>
        <taxon>Endopterygota</taxon>
        <taxon>Lepidoptera</taxon>
        <taxon>Glossata</taxon>
        <taxon>Ditrysia</taxon>
        <taxon>Papilionoidea</taxon>
        <taxon>Nymphalidae</taxon>
        <taxon>Satyrinae</taxon>
        <taxon>Satyrini</taxon>
        <taxon>Parargina</taxon>
        <taxon>Pararge</taxon>
    </lineage>
</organism>
<evidence type="ECO:0000313" key="1">
    <source>
        <dbReference type="EMBL" id="CAH2212395.1"/>
    </source>
</evidence>
<dbReference type="OrthoDB" id="407509at2759"/>
<sequence>MPRQKQGQRTVACTVLFTRVCIQREDCIKWVKTECSALPSPECAALDKIAKLKWQWAEHIARRTDGHWGPKVVEWQSHIRKCSVGGPPTGWTDDIKRVAVSRLTQVEIFLRPRYTPLELTTRTY</sequence>
<keyword evidence="2" id="KW-1185">Reference proteome</keyword>
<dbReference type="Proteomes" id="UP000838756">
    <property type="component" value="Unassembled WGS sequence"/>
</dbReference>